<keyword evidence="4 5" id="KW-0472">Membrane</keyword>
<keyword evidence="2 5" id="KW-0812">Transmembrane</keyword>
<name>A0A813VWX4_9BILA</name>
<sequence>MSTNRLDQIKNEFNFIILNYRYALLICPALLVYIFSNDINIIALYGLIYRKICLHNFNETICNSLQNFTNYSILVQEISSHKNIELNVAFLVPAIFAIIQLASIGDRRRNYQLPLIVSLIGSLGQAFILIFAVKQEYSTCFALLVVSQIVNGLCGGGSLAFISSCFSHIAVHEDKVNAINNAGQKYRSIRYSILESSLLFGQFFGSFSSGYLIGNRRELYKFQQTYIISFSLYLIVFIYTIIIFKYIKRKSPDEVPKIENNENLDVDVLKTDMVHVVEPKIGLFKKIKNQFKFLGEAWVLLSKKRDKNARFLIISILILFYFGCSISLGIISLQYLYLIKKPISLTQIQYGLYKALSTCCRAVSLLVILPILKRFFKLPDYFLLVIGLTSEFLNLVVFSLASRFTWIVWLGPVAYMCSNYFAVCVRSYASKLVDKNETGKVFGLVGVTEFLVLLTSSTAFSLIYKQTVSTFPSLVFIVGCGICILICYPFLIFIIRELKKHQF</sequence>
<feature type="transmembrane region" description="Helical" evidence="5">
    <location>
        <begin position="226"/>
        <end position="247"/>
    </location>
</feature>
<dbReference type="GO" id="GO:0022857">
    <property type="term" value="F:transmembrane transporter activity"/>
    <property type="evidence" value="ECO:0007669"/>
    <property type="project" value="InterPro"/>
</dbReference>
<dbReference type="AlphaFoldDB" id="A0A813VWX4"/>
<organism evidence="6 7">
    <name type="scientific">Brachionus calyciflorus</name>
    <dbReference type="NCBI Taxonomy" id="104777"/>
    <lineage>
        <taxon>Eukaryota</taxon>
        <taxon>Metazoa</taxon>
        <taxon>Spiralia</taxon>
        <taxon>Gnathifera</taxon>
        <taxon>Rotifera</taxon>
        <taxon>Eurotatoria</taxon>
        <taxon>Monogononta</taxon>
        <taxon>Pseudotrocha</taxon>
        <taxon>Ploima</taxon>
        <taxon>Brachionidae</taxon>
        <taxon>Brachionus</taxon>
    </lineage>
</organism>
<dbReference type="EMBL" id="CAJNOC010001191">
    <property type="protein sequence ID" value="CAF0843314.1"/>
    <property type="molecule type" value="Genomic_DNA"/>
</dbReference>
<feature type="transmembrane region" description="Helical" evidence="5">
    <location>
        <begin position="193"/>
        <end position="214"/>
    </location>
</feature>
<proteinExistence type="predicted"/>
<keyword evidence="7" id="KW-1185">Reference proteome</keyword>
<feature type="transmembrane region" description="Helical" evidence="5">
    <location>
        <begin position="470"/>
        <end position="495"/>
    </location>
</feature>
<dbReference type="PANTHER" id="PTHR23507:SF1">
    <property type="entry name" value="FI18259P1-RELATED"/>
    <property type="match status" value="1"/>
</dbReference>
<keyword evidence="3 5" id="KW-1133">Transmembrane helix</keyword>
<feature type="transmembrane region" description="Helical" evidence="5">
    <location>
        <begin position="406"/>
        <end position="429"/>
    </location>
</feature>
<evidence type="ECO:0000313" key="7">
    <source>
        <dbReference type="Proteomes" id="UP000663879"/>
    </source>
</evidence>
<evidence type="ECO:0000256" key="4">
    <source>
        <dbReference type="ARBA" id="ARBA00023136"/>
    </source>
</evidence>
<reference evidence="6" key="1">
    <citation type="submission" date="2021-02" db="EMBL/GenBank/DDBJ databases">
        <authorList>
            <person name="Nowell W R."/>
        </authorList>
    </citation>
    <scope>NUCLEOTIDE SEQUENCE</scope>
    <source>
        <strain evidence="6">Ploen Becks lab</strain>
    </source>
</reference>
<dbReference type="Pfam" id="PF07690">
    <property type="entry name" value="MFS_1"/>
    <property type="match status" value="1"/>
</dbReference>
<dbReference type="Gene3D" id="1.20.1250.20">
    <property type="entry name" value="MFS general substrate transporter like domains"/>
    <property type="match status" value="1"/>
</dbReference>
<dbReference type="SUPFAM" id="SSF103473">
    <property type="entry name" value="MFS general substrate transporter"/>
    <property type="match status" value="1"/>
</dbReference>
<gene>
    <name evidence="6" type="ORF">OXX778_LOCUS8570</name>
</gene>
<dbReference type="OrthoDB" id="3026777at2759"/>
<feature type="transmembrane region" description="Helical" evidence="5">
    <location>
        <begin position="311"/>
        <end position="338"/>
    </location>
</feature>
<dbReference type="GO" id="GO:0016020">
    <property type="term" value="C:membrane"/>
    <property type="evidence" value="ECO:0007669"/>
    <property type="project" value="UniProtKB-SubCell"/>
</dbReference>
<evidence type="ECO:0000256" key="1">
    <source>
        <dbReference type="ARBA" id="ARBA00004141"/>
    </source>
</evidence>
<evidence type="ECO:0000256" key="2">
    <source>
        <dbReference type="ARBA" id="ARBA00022692"/>
    </source>
</evidence>
<evidence type="ECO:0000256" key="5">
    <source>
        <dbReference type="SAM" id="Phobius"/>
    </source>
</evidence>
<dbReference type="Proteomes" id="UP000663879">
    <property type="component" value="Unassembled WGS sequence"/>
</dbReference>
<feature type="transmembrane region" description="Helical" evidence="5">
    <location>
        <begin position="20"/>
        <end position="48"/>
    </location>
</feature>
<dbReference type="PANTHER" id="PTHR23507">
    <property type="entry name" value="ZGC:174356"/>
    <property type="match status" value="1"/>
</dbReference>
<evidence type="ECO:0000256" key="3">
    <source>
        <dbReference type="ARBA" id="ARBA00022989"/>
    </source>
</evidence>
<feature type="transmembrane region" description="Helical" evidence="5">
    <location>
        <begin position="350"/>
        <end position="369"/>
    </location>
</feature>
<comment type="subcellular location">
    <subcellularLocation>
        <location evidence="1">Membrane</location>
        <topology evidence="1">Multi-pass membrane protein</topology>
    </subcellularLocation>
</comment>
<accession>A0A813VWX4</accession>
<comment type="caution">
    <text evidence="6">The sequence shown here is derived from an EMBL/GenBank/DDBJ whole genome shotgun (WGS) entry which is preliminary data.</text>
</comment>
<feature type="transmembrane region" description="Helical" evidence="5">
    <location>
        <begin position="441"/>
        <end position="464"/>
    </location>
</feature>
<dbReference type="InterPro" id="IPR011701">
    <property type="entry name" value="MFS"/>
</dbReference>
<protein>
    <submittedName>
        <fullName evidence="6">Uncharacterized protein</fullName>
    </submittedName>
</protein>
<feature type="transmembrane region" description="Helical" evidence="5">
    <location>
        <begin position="381"/>
        <end position="400"/>
    </location>
</feature>
<feature type="transmembrane region" description="Helical" evidence="5">
    <location>
        <begin position="86"/>
        <end position="105"/>
    </location>
</feature>
<dbReference type="InterPro" id="IPR036259">
    <property type="entry name" value="MFS_trans_sf"/>
</dbReference>
<feature type="transmembrane region" description="Helical" evidence="5">
    <location>
        <begin position="111"/>
        <end position="133"/>
    </location>
</feature>
<evidence type="ECO:0000313" key="6">
    <source>
        <dbReference type="EMBL" id="CAF0843314.1"/>
    </source>
</evidence>